<dbReference type="GO" id="GO:0008270">
    <property type="term" value="F:zinc ion binding"/>
    <property type="evidence" value="ECO:0007669"/>
    <property type="project" value="UniProtKB-KW"/>
</dbReference>
<keyword evidence="1" id="KW-0863">Zinc-finger</keyword>
<dbReference type="SUPFAM" id="SSF57716">
    <property type="entry name" value="Glucocorticoid receptor-like (DNA-binding domain)"/>
    <property type="match status" value="1"/>
</dbReference>
<organism evidence="3 4">
    <name type="scientific">Glomus cerebriforme</name>
    <dbReference type="NCBI Taxonomy" id="658196"/>
    <lineage>
        <taxon>Eukaryota</taxon>
        <taxon>Fungi</taxon>
        <taxon>Fungi incertae sedis</taxon>
        <taxon>Mucoromycota</taxon>
        <taxon>Glomeromycotina</taxon>
        <taxon>Glomeromycetes</taxon>
        <taxon>Glomerales</taxon>
        <taxon>Glomeraceae</taxon>
        <taxon>Glomus</taxon>
    </lineage>
</organism>
<dbReference type="STRING" id="658196.A0A397TMB1"/>
<evidence type="ECO:0000256" key="1">
    <source>
        <dbReference type="PROSITE-ProRule" id="PRU00094"/>
    </source>
</evidence>
<proteinExistence type="predicted"/>
<comment type="caution">
    <text evidence="3">The sequence shown here is derived from an EMBL/GenBank/DDBJ whole genome shotgun (WGS) entry which is preliminary data.</text>
</comment>
<evidence type="ECO:0000259" key="2">
    <source>
        <dbReference type="PROSITE" id="PS50114"/>
    </source>
</evidence>
<dbReference type="Pfam" id="PF00320">
    <property type="entry name" value="GATA"/>
    <property type="match status" value="1"/>
</dbReference>
<accession>A0A397TMB1</accession>
<evidence type="ECO:0000313" key="3">
    <source>
        <dbReference type="EMBL" id="RIA96171.1"/>
    </source>
</evidence>
<gene>
    <name evidence="3" type="ORF">C1645_733474</name>
</gene>
<dbReference type="PROSITE" id="PS50114">
    <property type="entry name" value="GATA_ZN_FINGER_2"/>
    <property type="match status" value="1"/>
</dbReference>
<dbReference type="GO" id="GO:0006355">
    <property type="term" value="P:regulation of DNA-templated transcription"/>
    <property type="evidence" value="ECO:0007669"/>
    <property type="project" value="InterPro"/>
</dbReference>
<name>A0A397TMB1_9GLOM</name>
<keyword evidence="1" id="KW-0479">Metal-binding</keyword>
<dbReference type="AlphaFoldDB" id="A0A397TMB1"/>
<keyword evidence="1" id="KW-0862">Zinc</keyword>
<keyword evidence="4" id="KW-1185">Reference proteome</keyword>
<dbReference type="Proteomes" id="UP000265703">
    <property type="component" value="Unassembled WGS sequence"/>
</dbReference>
<dbReference type="GO" id="GO:0043565">
    <property type="term" value="F:sequence-specific DNA binding"/>
    <property type="evidence" value="ECO:0007669"/>
    <property type="project" value="InterPro"/>
</dbReference>
<dbReference type="InterPro" id="IPR000679">
    <property type="entry name" value="Znf_GATA"/>
</dbReference>
<feature type="domain" description="GATA-type" evidence="2">
    <location>
        <begin position="121"/>
        <end position="177"/>
    </location>
</feature>
<dbReference type="InterPro" id="IPR013088">
    <property type="entry name" value="Znf_NHR/GATA"/>
</dbReference>
<dbReference type="SMART" id="SM00401">
    <property type="entry name" value="ZnF_GATA"/>
    <property type="match status" value="1"/>
</dbReference>
<reference evidence="3 4" key="1">
    <citation type="submission" date="2018-06" db="EMBL/GenBank/DDBJ databases">
        <title>Comparative genomics reveals the genomic features of Rhizophagus irregularis, R. cerebriforme, R. diaphanum and Gigaspora rosea, and their symbiotic lifestyle signature.</title>
        <authorList>
            <person name="Morin E."/>
            <person name="San Clemente H."/>
            <person name="Chen E.C.H."/>
            <person name="De La Providencia I."/>
            <person name="Hainaut M."/>
            <person name="Kuo A."/>
            <person name="Kohler A."/>
            <person name="Murat C."/>
            <person name="Tang N."/>
            <person name="Roy S."/>
            <person name="Loubradou J."/>
            <person name="Henrissat B."/>
            <person name="Grigoriev I.V."/>
            <person name="Corradi N."/>
            <person name="Roux C."/>
            <person name="Martin F.M."/>
        </authorList>
    </citation>
    <scope>NUCLEOTIDE SEQUENCE [LARGE SCALE GENOMIC DNA]</scope>
    <source>
        <strain evidence="3 4">DAOM 227022</strain>
    </source>
</reference>
<sequence>MNSFPAPTFISIKHDGLKVGDEITVKYKISTHFPAYLTVCLVLVDVLDNKIWLPSSTQLKKSPNLLDYHYIYETTATLIDSVDSGIEFHLVISDKKFGNCGFYHVKNVRNNSHNPNTIRTKCTETKCANCDIKKTPVWRFLKNREKVCNACYMYFKKNQRNRPVMFRDGNARIIRKNNFATLETI</sequence>
<protein>
    <recommendedName>
        <fullName evidence="2">GATA-type domain-containing protein</fullName>
    </recommendedName>
</protein>
<dbReference type="CDD" id="cd00202">
    <property type="entry name" value="ZnF_GATA"/>
    <property type="match status" value="1"/>
</dbReference>
<dbReference type="Gene3D" id="3.30.50.10">
    <property type="entry name" value="Erythroid Transcription Factor GATA-1, subunit A"/>
    <property type="match status" value="1"/>
</dbReference>
<dbReference type="EMBL" id="QKYT01000049">
    <property type="protein sequence ID" value="RIA96171.1"/>
    <property type="molecule type" value="Genomic_DNA"/>
</dbReference>
<evidence type="ECO:0000313" key="4">
    <source>
        <dbReference type="Proteomes" id="UP000265703"/>
    </source>
</evidence>
<dbReference type="OrthoDB" id="515401at2759"/>